<dbReference type="SUPFAM" id="SSF51197">
    <property type="entry name" value="Clavaminate synthase-like"/>
    <property type="match status" value="1"/>
</dbReference>
<feature type="domain" description="Non-haem dioxygenase N-terminal" evidence="4">
    <location>
        <begin position="28"/>
        <end position="145"/>
    </location>
</feature>
<reference evidence="5 6" key="1">
    <citation type="submission" date="2015-12" db="EMBL/GenBank/DDBJ databases">
        <title>Draft genome sequence of Moniliophthora roreri, the causal agent of frosty pod rot of cacao.</title>
        <authorList>
            <person name="Aime M.C."/>
            <person name="Diaz-Valderrama J.R."/>
            <person name="Kijpornyongpan T."/>
            <person name="Phillips-Mora W."/>
        </authorList>
    </citation>
    <scope>NUCLEOTIDE SEQUENCE [LARGE SCALE GENOMIC DNA]</scope>
    <source>
        <strain evidence="5 6">MCA 2952</strain>
    </source>
</reference>
<dbReference type="InterPro" id="IPR026992">
    <property type="entry name" value="DIOX_N"/>
</dbReference>
<organism evidence="5 6">
    <name type="scientific">Moniliophthora roreri</name>
    <name type="common">Frosty pod rot fungus</name>
    <name type="synonym">Monilia roreri</name>
    <dbReference type="NCBI Taxonomy" id="221103"/>
    <lineage>
        <taxon>Eukaryota</taxon>
        <taxon>Fungi</taxon>
        <taxon>Dikarya</taxon>
        <taxon>Basidiomycota</taxon>
        <taxon>Agaricomycotina</taxon>
        <taxon>Agaricomycetes</taxon>
        <taxon>Agaricomycetidae</taxon>
        <taxon>Agaricales</taxon>
        <taxon>Marasmiineae</taxon>
        <taxon>Marasmiaceae</taxon>
        <taxon>Moniliophthora</taxon>
    </lineage>
</organism>
<dbReference type="PANTHER" id="PTHR10209:SF867">
    <property type="entry name" value="2-OXOGLUTARATE (2OG) AND FE(II)-DEPENDENT OXYGENASE SUPERFAMILY PROTEIN"/>
    <property type="match status" value="1"/>
</dbReference>
<evidence type="ECO:0000313" key="5">
    <source>
        <dbReference type="EMBL" id="KTB30679.1"/>
    </source>
</evidence>
<dbReference type="InterPro" id="IPR027443">
    <property type="entry name" value="IPNS-like_sf"/>
</dbReference>
<dbReference type="GO" id="GO:0016491">
    <property type="term" value="F:oxidoreductase activity"/>
    <property type="evidence" value="ECO:0007669"/>
    <property type="project" value="UniProtKB-KW"/>
</dbReference>
<proteinExistence type="predicted"/>
<keyword evidence="1" id="KW-0479">Metal-binding</keyword>
<sequence>MPGLITVPEVPRYILAQPTTEALDYADLPIIDLSKAHSTPGAFQELAGEIRSAMSAQGFLYVINHGYTPSQACRSDDSTERIFDIADVPFTQVSENEKKVYDARAHETGFLDGYKLRQYWHIEGGVRDQLEQYNINKNVSRRDHPEAIRPFLPEVEAFSRHNHFNVVQPILRLLATGLGLSENTFVDMHDFLSNGESHVRLMKYHPRSEDDEIKSQNLWLKGHTGQLTSGTDRISLSLISACHGIASSWSGRQVEIGEAYRKCYWDALDFLSGGYYKATIHRVVQPPADQRNVTRLGIGYFTIPDYHVKLAPLTDSPVLQRVGIQRRFESDENAPTMEEWRKGRSLAYGQSKTVWKSGEQQGEAKVDEEIINGIVLKHYK</sequence>
<gene>
    <name evidence="5" type="ORF">WG66_16733</name>
</gene>
<evidence type="ECO:0000259" key="4">
    <source>
        <dbReference type="Pfam" id="PF14226"/>
    </source>
</evidence>
<keyword evidence="2" id="KW-0560">Oxidoreductase</keyword>
<comment type="caution">
    <text evidence="5">The sequence shown here is derived from an EMBL/GenBank/DDBJ whole genome shotgun (WGS) entry which is preliminary data.</text>
</comment>
<accession>A0A0W0F2V2</accession>
<dbReference type="Proteomes" id="UP000054988">
    <property type="component" value="Unassembled WGS sequence"/>
</dbReference>
<dbReference type="PANTHER" id="PTHR10209">
    <property type="entry name" value="OXIDOREDUCTASE, 2OG-FE II OXYGENASE FAMILY PROTEIN"/>
    <property type="match status" value="1"/>
</dbReference>
<dbReference type="GO" id="GO:0046872">
    <property type="term" value="F:metal ion binding"/>
    <property type="evidence" value="ECO:0007669"/>
    <property type="project" value="UniProtKB-KW"/>
</dbReference>
<evidence type="ECO:0000256" key="3">
    <source>
        <dbReference type="ARBA" id="ARBA00023004"/>
    </source>
</evidence>
<dbReference type="Gene3D" id="2.60.120.330">
    <property type="entry name" value="B-lactam Antibiotic, Isopenicillin N Synthase, Chain"/>
    <property type="match status" value="2"/>
</dbReference>
<protein>
    <recommendedName>
        <fullName evidence="4">Non-haem dioxygenase N-terminal domain-containing protein</fullName>
    </recommendedName>
</protein>
<evidence type="ECO:0000313" key="6">
    <source>
        <dbReference type="Proteomes" id="UP000054988"/>
    </source>
</evidence>
<keyword evidence="3" id="KW-0408">Iron</keyword>
<dbReference type="EMBL" id="LATX01002372">
    <property type="protein sequence ID" value="KTB30679.1"/>
    <property type="molecule type" value="Genomic_DNA"/>
</dbReference>
<evidence type="ECO:0000256" key="2">
    <source>
        <dbReference type="ARBA" id="ARBA00023002"/>
    </source>
</evidence>
<dbReference type="Pfam" id="PF14226">
    <property type="entry name" value="DIOX_N"/>
    <property type="match status" value="1"/>
</dbReference>
<dbReference type="eggNOG" id="KOG0143">
    <property type="taxonomic scope" value="Eukaryota"/>
</dbReference>
<evidence type="ECO:0000256" key="1">
    <source>
        <dbReference type="ARBA" id="ARBA00022723"/>
    </source>
</evidence>
<dbReference type="AlphaFoldDB" id="A0A0W0F2V2"/>
<name>A0A0W0F2V2_MONRR</name>